<name>A0A9N8HSH5_9STRA</name>
<keyword evidence="3" id="KW-0560">Oxidoreductase</keyword>
<dbReference type="Gene3D" id="3.30.1060.10">
    <property type="entry name" value="Peptide methionine sulphoxide reductase MsrA"/>
    <property type="match status" value="1"/>
</dbReference>
<dbReference type="EMBL" id="CAICTM010001720">
    <property type="protein sequence ID" value="CAB9525758.1"/>
    <property type="molecule type" value="Genomic_DNA"/>
</dbReference>
<comment type="caution">
    <text evidence="6">The sequence shown here is derived from an EMBL/GenBank/DDBJ whole genome shotgun (WGS) entry which is preliminary data.</text>
</comment>
<dbReference type="InterPro" id="IPR036509">
    <property type="entry name" value="Met_Sox_Rdtase_MsrA_sf"/>
</dbReference>
<reference evidence="6" key="1">
    <citation type="submission" date="2020-06" db="EMBL/GenBank/DDBJ databases">
        <authorList>
            <consortium name="Plant Systems Biology data submission"/>
        </authorList>
    </citation>
    <scope>NUCLEOTIDE SEQUENCE</scope>
    <source>
        <strain evidence="6">D6</strain>
    </source>
</reference>
<dbReference type="EC" id="1.8.4.11" evidence="2"/>
<dbReference type="OrthoDB" id="77405at2759"/>
<dbReference type="SUPFAM" id="SSF55068">
    <property type="entry name" value="Peptide methionine sulfoxide reductase"/>
    <property type="match status" value="1"/>
</dbReference>
<sequence length="123" mass="14104">MDGVVRVVVGYSGGKKLNPTYRSIMDHTEALLIEFDPDVVTYEDLLISWSRMHSSTNTYSKCQYRAAVWYLDDAQKEEAEGVLRGMQAMTRSKVTSKVEPVTRFYKAEEYHQNYLGKMGSGKY</sequence>
<dbReference type="PANTHER" id="PTHR43774:SF1">
    <property type="entry name" value="PEPTIDE METHIONINE SULFOXIDE REDUCTASE MSRA 2"/>
    <property type="match status" value="1"/>
</dbReference>
<comment type="similarity">
    <text evidence="1">Belongs to the MsrA Met sulfoxide reductase family.</text>
</comment>
<evidence type="ECO:0000256" key="3">
    <source>
        <dbReference type="ARBA" id="ARBA00023002"/>
    </source>
</evidence>
<evidence type="ECO:0000256" key="2">
    <source>
        <dbReference type="ARBA" id="ARBA00012502"/>
    </source>
</evidence>
<dbReference type="PANTHER" id="PTHR43774">
    <property type="entry name" value="PEPTIDE METHIONINE SULFOXIDE REDUCTASE"/>
    <property type="match status" value="1"/>
</dbReference>
<keyword evidence="7" id="KW-1185">Reference proteome</keyword>
<evidence type="ECO:0000259" key="5">
    <source>
        <dbReference type="Pfam" id="PF01625"/>
    </source>
</evidence>
<evidence type="ECO:0000313" key="7">
    <source>
        <dbReference type="Proteomes" id="UP001153069"/>
    </source>
</evidence>
<evidence type="ECO:0000313" key="6">
    <source>
        <dbReference type="EMBL" id="CAB9525758.1"/>
    </source>
</evidence>
<dbReference type="Proteomes" id="UP001153069">
    <property type="component" value="Unassembled WGS sequence"/>
</dbReference>
<evidence type="ECO:0000256" key="4">
    <source>
        <dbReference type="ARBA" id="ARBA00030643"/>
    </source>
</evidence>
<feature type="domain" description="Peptide methionine sulphoxide reductase MsrA" evidence="5">
    <location>
        <begin position="2"/>
        <end position="121"/>
    </location>
</feature>
<dbReference type="GO" id="GO:0008113">
    <property type="term" value="F:peptide-methionine (S)-S-oxide reductase activity"/>
    <property type="evidence" value="ECO:0007669"/>
    <property type="project" value="UniProtKB-EC"/>
</dbReference>
<dbReference type="Pfam" id="PF01625">
    <property type="entry name" value="PMSR"/>
    <property type="match status" value="1"/>
</dbReference>
<evidence type="ECO:0000256" key="1">
    <source>
        <dbReference type="ARBA" id="ARBA00005591"/>
    </source>
</evidence>
<organism evidence="6 7">
    <name type="scientific">Seminavis robusta</name>
    <dbReference type="NCBI Taxonomy" id="568900"/>
    <lineage>
        <taxon>Eukaryota</taxon>
        <taxon>Sar</taxon>
        <taxon>Stramenopiles</taxon>
        <taxon>Ochrophyta</taxon>
        <taxon>Bacillariophyta</taxon>
        <taxon>Bacillariophyceae</taxon>
        <taxon>Bacillariophycidae</taxon>
        <taxon>Naviculales</taxon>
        <taxon>Naviculaceae</taxon>
        <taxon>Seminavis</taxon>
    </lineage>
</organism>
<protein>
    <recommendedName>
        <fullName evidence="2">peptide-methionine (S)-S-oxide reductase</fullName>
        <ecNumber evidence="2">1.8.4.11</ecNumber>
    </recommendedName>
    <alternativeName>
        <fullName evidence="4">Peptide-methionine (S)-S-oxide reductase</fullName>
    </alternativeName>
</protein>
<dbReference type="InterPro" id="IPR002569">
    <property type="entry name" value="Met_Sox_Rdtase_MsrA_dom"/>
</dbReference>
<accession>A0A9N8HSH5</accession>
<gene>
    <name evidence="6" type="ORF">SEMRO_1722_G293580.1</name>
</gene>
<dbReference type="AlphaFoldDB" id="A0A9N8HSH5"/>
<proteinExistence type="inferred from homology"/>